<keyword evidence="1" id="KW-0812">Transmembrane</keyword>
<dbReference type="EMBL" id="MFAR01000011">
    <property type="protein sequence ID" value="OGD85184.1"/>
    <property type="molecule type" value="Genomic_DNA"/>
</dbReference>
<reference evidence="3 4" key="1">
    <citation type="journal article" date="2016" name="Nat. Commun.">
        <title>Thousands of microbial genomes shed light on interconnected biogeochemical processes in an aquifer system.</title>
        <authorList>
            <person name="Anantharaman K."/>
            <person name="Brown C.T."/>
            <person name="Hug L.A."/>
            <person name="Sharon I."/>
            <person name="Castelle C.J."/>
            <person name="Probst A.J."/>
            <person name="Thomas B.C."/>
            <person name="Singh A."/>
            <person name="Wilkins M.J."/>
            <person name="Karaoz U."/>
            <person name="Brodie E.L."/>
            <person name="Williams K.H."/>
            <person name="Hubbard S.S."/>
            <person name="Banfield J.F."/>
        </authorList>
    </citation>
    <scope>NUCLEOTIDE SEQUENCE [LARGE SCALE GENOMIC DNA]</scope>
</reference>
<proteinExistence type="predicted"/>
<evidence type="ECO:0000313" key="4">
    <source>
        <dbReference type="Proteomes" id="UP000177921"/>
    </source>
</evidence>
<feature type="chain" id="PRO_5009518675" description="Bacterial Ig-like domain-containing protein" evidence="2">
    <location>
        <begin position="28"/>
        <end position="405"/>
    </location>
</feature>
<keyword evidence="1" id="KW-1133">Transmembrane helix</keyword>
<dbReference type="InterPro" id="IPR013783">
    <property type="entry name" value="Ig-like_fold"/>
</dbReference>
<evidence type="ECO:0000256" key="1">
    <source>
        <dbReference type="SAM" id="Phobius"/>
    </source>
</evidence>
<keyword evidence="1" id="KW-0472">Membrane</keyword>
<evidence type="ECO:0000313" key="3">
    <source>
        <dbReference type="EMBL" id="OGD85184.1"/>
    </source>
</evidence>
<sequence>MAHYLVSLAALLSSIVCYLISAPAALAGTDPISHTATTSATVLATTPTTGDTTAPTIPILIAPPDGSSTGDTTPEFMWRQCSDPNGNTVIYTLYLNGVATYLGISHNGSGVTNDYTSRVESEIIRLIPSHYLLDGSYDWYVTASDLSGNTSRSASFHLVIDSQPPFILVTDIANYHDLTLDSRLPNSPPEGTNFDVTGPTDVYFTIHSEPSSTISINGTIFPVPASGIAYPYLHFSPGIYTIQISASDATGNTTTLPGFTLTVSSGPSASGPLAPILPPSLAPPGFPPSFPATIYRITTTGTLAYLLIGLLALAIGILLFILWRRRYNLILLDLSHHPIPSSVIYHSHPPRSSNIYRLTSNDHGQLYLPHLARSSTLTIRLDNNQICTTHILSLNRSAQRYTLYL</sequence>
<gene>
    <name evidence="3" type="ORF">A2618_00520</name>
</gene>
<accession>A0A1F5G047</accession>
<dbReference type="Proteomes" id="UP000177921">
    <property type="component" value="Unassembled WGS sequence"/>
</dbReference>
<name>A0A1F5G047_9BACT</name>
<feature type="transmembrane region" description="Helical" evidence="1">
    <location>
        <begin position="303"/>
        <end position="323"/>
    </location>
</feature>
<feature type="signal peptide" evidence="2">
    <location>
        <begin position="1"/>
        <end position="27"/>
    </location>
</feature>
<organism evidence="3 4">
    <name type="scientific">Candidatus Collierbacteria bacterium RIFOXYD1_FULL_46_26</name>
    <dbReference type="NCBI Taxonomy" id="1817732"/>
    <lineage>
        <taxon>Bacteria</taxon>
        <taxon>Candidatus Collieribacteriota</taxon>
    </lineage>
</organism>
<evidence type="ECO:0000256" key="2">
    <source>
        <dbReference type="SAM" id="SignalP"/>
    </source>
</evidence>
<protein>
    <recommendedName>
        <fullName evidence="5">Bacterial Ig-like domain-containing protein</fullName>
    </recommendedName>
</protein>
<keyword evidence="2" id="KW-0732">Signal</keyword>
<dbReference type="Gene3D" id="2.60.40.10">
    <property type="entry name" value="Immunoglobulins"/>
    <property type="match status" value="1"/>
</dbReference>
<dbReference type="AlphaFoldDB" id="A0A1F5G047"/>
<evidence type="ECO:0008006" key="5">
    <source>
        <dbReference type="Google" id="ProtNLM"/>
    </source>
</evidence>
<comment type="caution">
    <text evidence="3">The sequence shown here is derived from an EMBL/GenBank/DDBJ whole genome shotgun (WGS) entry which is preliminary data.</text>
</comment>